<evidence type="ECO:0000313" key="1">
    <source>
        <dbReference type="EMBL" id="GGZ02028.1"/>
    </source>
</evidence>
<proteinExistence type="predicted"/>
<organism evidence="1 2">
    <name type="scientific">Novosphingobium colocasiae</name>
    <dbReference type="NCBI Taxonomy" id="1256513"/>
    <lineage>
        <taxon>Bacteria</taxon>
        <taxon>Pseudomonadati</taxon>
        <taxon>Pseudomonadota</taxon>
        <taxon>Alphaproteobacteria</taxon>
        <taxon>Sphingomonadales</taxon>
        <taxon>Sphingomonadaceae</taxon>
        <taxon>Novosphingobium</taxon>
    </lineage>
</organism>
<name>A0A918PF95_9SPHN</name>
<evidence type="ECO:0000313" key="2">
    <source>
        <dbReference type="Proteomes" id="UP000648075"/>
    </source>
</evidence>
<dbReference type="Proteomes" id="UP000648075">
    <property type="component" value="Unassembled WGS sequence"/>
</dbReference>
<reference evidence="1" key="2">
    <citation type="submission" date="2020-09" db="EMBL/GenBank/DDBJ databases">
        <authorList>
            <person name="Sun Q."/>
            <person name="Kim S."/>
        </authorList>
    </citation>
    <scope>NUCLEOTIDE SEQUENCE</scope>
    <source>
        <strain evidence="1">KCTC 32255</strain>
    </source>
</reference>
<gene>
    <name evidence="1" type="ORF">GCM10011614_16200</name>
</gene>
<dbReference type="EMBL" id="BMZA01000004">
    <property type="protein sequence ID" value="GGZ02028.1"/>
    <property type="molecule type" value="Genomic_DNA"/>
</dbReference>
<dbReference type="AlphaFoldDB" id="A0A918PF95"/>
<protein>
    <submittedName>
        <fullName evidence="1">Uncharacterized protein</fullName>
    </submittedName>
</protein>
<sequence>MQRPVSLPAHRPYSPGMTRWARLLPVLIAAVALAAPAAARESLGLYETWGAFRDPLVPRCYAIAMAQPSAMRRDYQPFAAVGTWPRRAARNQVHFRLSRKLMPGAAIVLRIGEERFALTGGGGDAWPADARANAAILAVMRSAPAMTVSARDDRGGGFSNTWPLAGAASAMDAASIGCARLR</sequence>
<keyword evidence="2" id="KW-1185">Reference proteome</keyword>
<reference evidence="1" key="1">
    <citation type="journal article" date="2014" name="Int. J. Syst. Evol. Microbiol.">
        <title>Complete genome sequence of Corynebacterium casei LMG S-19264T (=DSM 44701T), isolated from a smear-ripened cheese.</title>
        <authorList>
            <consortium name="US DOE Joint Genome Institute (JGI-PGF)"/>
            <person name="Walter F."/>
            <person name="Albersmeier A."/>
            <person name="Kalinowski J."/>
            <person name="Ruckert C."/>
        </authorList>
    </citation>
    <scope>NUCLEOTIDE SEQUENCE</scope>
    <source>
        <strain evidence="1">KCTC 32255</strain>
    </source>
</reference>
<accession>A0A918PF95</accession>
<comment type="caution">
    <text evidence="1">The sequence shown here is derived from an EMBL/GenBank/DDBJ whole genome shotgun (WGS) entry which is preliminary data.</text>
</comment>